<accession>F8C6G5</accession>
<sequence length="411" mass="45646">MPHSAFRDPSGDDTPRARILLVDDTPANLLSLEAILEPLGQELVLARSGEEALRELLRGEFACILMDVQMPGLDGLETARLIRARERTRYLPILFITALHREAAFVTKGYAQGAVDYLLKPVDPDILRTKVQVFVDLYVRGEQVKRQAVELVERRRAEEAAQRASELEQQLMGIVGHDLRTPLSVVLTTAKSQLSSGALEPAQQKAFERVARSGERIQHIVDLLTDFTRSRLGDGMPVMPRAGDLNEVCREVADELQVARPGRLIRCDFSRDSLHGVWDLERMAQVVANLLDNALKYSPEPSAVRLSTWEKPDVVFLEVHNEGEPIRRELLPHLFEPFRRGDASRAQARTGLGLGLYIARAVVEAHRGRLTVRSSEAGGTTFRLCLPRRADARPPVSRASEADGAPAPMSA</sequence>
<dbReference type="InterPro" id="IPR004358">
    <property type="entry name" value="Sig_transdc_His_kin-like_C"/>
</dbReference>
<evidence type="ECO:0000256" key="2">
    <source>
        <dbReference type="ARBA" id="ARBA00012438"/>
    </source>
</evidence>
<evidence type="ECO:0000256" key="4">
    <source>
        <dbReference type="ARBA" id="ARBA00022679"/>
    </source>
</evidence>
<dbReference type="HOGENOM" id="CLU_000445_114_72_7"/>
<dbReference type="SUPFAM" id="SSF52172">
    <property type="entry name" value="CheY-like"/>
    <property type="match status" value="1"/>
</dbReference>
<dbReference type="PROSITE" id="PS50109">
    <property type="entry name" value="HIS_KIN"/>
    <property type="match status" value="1"/>
</dbReference>
<evidence type="ECO:0000259" key="8">
    <source>
        <dbReference type="PROSITE" id="PS50110"/>
    </source>
</evidence>
<dbReference type="InterPro" id="IPR036890">
    <property type="entry name" value="HATPase_C_sf"/>
</dbReference>
<dbReference type="KEGG" id="mfu:LILAB_12230"/>
<protein>
    <recommendedName>
        <fullName evidence="2">histidine kinase</fullName>
        <ecNumber evidence="2">2.7.13.3</ecNumber>
    </recommendedName>
</protein>
<evidence type="ECO:0000256" key="3">
    <source>
        <dbReference type="ARBA" id="ARBA00022553"/>
    </source>
</evidence>
<dbReference type="InterPro" id="IPR011006">
    <property type="entry name" value="CheY-like_superfamily"/>
</dbReference>
<comment type="catalytic activity">
    <reaction evidence="1">
        <text>ATP + protein L-histidine = ADP + protein N-phospho-L-histidine.</text>
        <dbReference type="EC" id="2.7.13.3"/>
    </reaction>
</comment>
<feature type="modified residue" description="4-aspartylphosphate" evidence="6">
    <location>
        <position position="67"/>
    </location>
</feature>
<dbReference type="Pfam" id="PF00072">
    <property type="entry name" value="Response_reg"/>
    <property type="match status" value="1"/>
</dbReference>
<evidence type="ECO:0000256" key="6">
    <source>
        <dbReference type="PROSITE-ProRule" id="PRU00169"/>
    </source>
</evidence>
<dbReference type="eggNOG" id="COG3706">
    <property type="taxonomic scope" value="Bacteria"/>
</dbReference>
<dbReference type="PRINTS" id="PR00344">
    <property type="entry name" value="BCTRLSENSOR"/>
</dbReference>
<feature type="domain" description="Histidine kinase" evidence="7">
    <location>
        <begin position="174"/>
        <end position="390"/>
    </location>
</feature>
<dbReference type="PANTHER" id="PTHR43547:SF2">
    <property type="entry name" value="HYBRID SIGNAL TRANSDUCTION HISTIDINE KINASE C"/>
    <property type="match status" value="1"/>
</dbReference>
<dbReference type="InterPro" id="IPR003594">
    <property type="entry name" value="HATPase_dom"/>
</dbReference>
<dbReference type="Gene3D" id="3.40.50.2300">
    <property type="match status" value="1"/>
</dbReference>
<dbReference type="Pfam" id="PF02518">
    <property type="entry name" value="HATPase_c"/>
    <property type="match status" value="1"/>
</dbReference>
<dbReference type="STRING" id="483219.LILAB_12230"/>
<dbReference type="PROSITE" id="PS50110">
    <property type="entry name" value="RESPONSE_REGULATORY"/>
    <property type="match status" value="1"/>
</dbReference>
<evidence type="ECO:0000313" key="9">
    <source>
        <dbReference type="EMBL" id="AEI64353.1"/>
    </source>
</evidence>
<evidence type="ECO:0000313" key="10">
    <source>
        <dbReference type="Proteomes" id="UP000000488"/>
    </source>
</evidence>
<dbReference type="InterPro" id="IPR005467">
    <property type="entry name" value="His_kinase_dom"/>
</dbReference>
<dbReference type="Gene3D" id="1.10.287.130">
    <property type="match status" value="1"/>
</dbReference>
<dbReference type="Pfam" id="PF00512">
    <property type="entry name" value="HisKA"/>
    <property type="match status" value="1"/>
</dbReference>
<dbReference type="EMBL" id="CP002830">
    <property type="protein sequence ID" value="AEI64353.1"/>
    <property type="molecule type" value="Genomic_DNA"/>
</dbReference>
<dbReference type="Proteomes" id="UP000000488">
    <property type="component" value="Chromosome"/>
</dbReference>
<keyword evidence="3 6" id="KW-0597">Phosphoprotein</keyword>
<evidence type="ECO:0000256" key="5">
    <source>
        <dbReference type="ARBA" id="ARBA00022777"/>
    </source>
</evidence>
<evidence type="ECO:0000256" key="1">
    <source>
        <dbReference type="ARBA" id="ARBA00000085"/>
    </source>
</evidence>
<keyword evidence="4" id="KW-0808">Transferase</keyword>
<dbReference type="CDD" id="cd00082">
    <property type="entry name" value="HisKA"/>
    <property type="match status" value="1"/>
</dbReference>
<keyword evidence="5 9" id="KW-0418">Kinase</keyword>
<dbReference type="FunFam" id="3.30.565.10:FF:000006">
    <property type="entry name" value="Sensor histidine kinase WalK"/>
    <property type="match status" value="1"/>
</dbReference>
<dbReference type="AlphaFoldDB" id="F8C6G5"/>
<proteinExistence type="predicted"/>
<dbReference type="InterPro" id="IPR036097">
    <property type="entry name" value="HisK_dim/P_sf"/>
</dbReference>
<gene>
    <name evidence="9" type="ordered locus">LILAB_12230</name>
</gene>
<dbReference type="SMART" id="SM00388">
    <property type="entry name" value="HisKA"/>
    <property type="match status" value="1"/>
</dbReference>
<dbReference type="GO" id="GO:0000155">
    <property type="term" value="F:phosphorelay sensor kinase activity"/>
    <property type="evidence" value="ECO:0007669"/>
    <property type="project" value="InterPro"/>
</dbReference>
<dbReference type="SMART" id="SM00387">
    <property type="entry name" value="HATPase_c"/>
    <property type="match status" value="1"/>
</dbReference>
<evidence type="ECO:0000259" key="7">
    <source>
        <dbReference type="PROSITE" id="PS50109"/>
    </source>
</evidence>
<dbReference type="InterPro" id="IPR003661">
    <property type="entry name" value="HisK_dim/P_dom"/>
</dbReference>
<dbReference type="SMART" id="SM00448">
    <property type="entry name" value="REC"/>
    <property type="match status" value="1"/>
</dbReference>
<dbReference type="EC" id="2.7.13.3" evidence="2"/>
<dbReference type="eggNOG" id="COG2205">
    <property type="taxonomic scope" value="Bacteria"/>
</dbReference>
<reference evidence="9 10" key="1">
    <citation type="journal article" date="2011" name="J. Bacteriol.">
        <title>Genome sequence of the halotolerant marine bacterium Myxococcus fulvus HW-1.</title>
        <authorList>
            <person name="Li Z.F."/>
            <person name="Li X."/>
            <person name="Liu H."/>
            <person name="Liu X."/>
            <person name="Han K."/>
            <person name="Wu Z.H."/>
            <person name="Hu W."/>
            <person name="Li F.F."/>
            <person name="Li Y.Z."/>
        </authorList>
    </citation>
    <scope>NUCLEOTIDE SEQUENCE [LARGE SCALE GENOMIC DNA]</scope>
    <source>
        <strain evidence="10">ATCC BAA-855 / HW-1</strain>
    </source>
</reference>
<organism evidence="9 10">
    <name type="scientific">Myxococcus fulvus (strain ATCC BAA-855 / HW-1)</name>
    <dbReference type="NCBI Taxonomy" id="483219"/>
    <lineage>
        <taxon>Bacteria</taxon>
        <taxon>Pseudomonadati</taxon>
        <taxon>Myxococcota</taxon>
        <taxon>Myxococcia</taxon>
        <taxon>Myxococcales</taxon>
        <taxon>Cystobacterineae</taxon>
        <taxon>Myxococcaceae</taxon>
        <taxon>Myxococcus</taxon>
    </lineage>
</organism>
<dbReference type="InterPro" id="IPR001789">
    <property type="entry name" value="Sig_transdc_resp-reg_receiver"/>
</dbReference>
<name>F8C6G5_MYXFH</name>
<feature type="domain" description="Response regulatory" evidence="8">
    <location>
        <begin position="18"/>
        <end position="135"/>
    </location>
</feature>
<dbReference type="SUPFAM" id="SSF55874">
    <property type="entry name" value="ATPase domain of HSP90 chaperone/DNA topoisomerase II/histidine kinase"/>
    <property type="match status" value="1"/>
</dbReference>
<dbReference type="PANTHER" id="PTHR43547">
    <property type="entry name" value="TWO-COMPONENT HISTIDINE KINASE"/>
    <property type="match status" value="1"/>
</dbReference>
<dbReference type="Gene3D" id="3.30.565.10">
    <property type="entry name" value="Histidine kinase-like ATPase, C-terminal domain"/>
    <property type="match status" value="1"/>
</dbReference>
<dbReference type="SUPFAM" id="SSF47384">
    <property type="entry name" value="Homodimeric domain of signal transducing histidine kinase"/>
    <property type="match status" value="1"/>
</dbReference>